<dbReference type="Proteomes" id="UP000270530">
    <property type="component" value="Chromosome"/>
</dbReference>
<dbReference type="RefSeq" id="WP_126535524.1">
    <property type="nucleotide sequence ID" value="NZ_AP018560.1"/>
</dbReference>
<organism evidence="1 2">
    <name type="scientific">Aerosticca soli</name>
    <dbReference type="NCBI Taxonomy" id="2010829"/>
    <lineage>
        <taxon>Bacteria</taxon>
        <taxon>Pseudomonadati</taxon>
        <taxon>Pseudomonadota</taxon>
        <taxon>Gammaproteobacteria</taxon>
        <taxon>Lysobacterales</taxon>
        <taxon>Rhodanobacteraceae</taxon>
        <taxon>Aerosticca</taxon>
    </lineage>
</organism>
<dbReference type="AlphaFoldDB" id="A0A2Z6E157"/>
<gene>
    <name evidence="1" type="ORF">ALSL_0036</name>
</gene>
<protein>
    <submittedName>
        <fullName evidence="1">Uncharacterized protein</fullName>
    </submittedName>
</protein>
<dbReference type="EMBL" id="AP018560">
    <property type="protein sequence ID" value="BBD78715.1"/>
    <property type="molecule type" value="Genomic_DNA"/>
</dbReference>
<sequence length="96" mass="10231">MNLFARHARVREAQARLRLARREVQEPVAALLVRGYTYPLTTLGVAAGVGFVAGCVGGGRAAPARAAAPLLRGGLFELLLQGARWFATTLEDDDTP</sequence>
<reference evidence="2" key="1">
    <citation type="submission" date="2018-04" db="EMBL/GenBank/DDBJ databases">
        <authorList>
            <person name="Watanabe M."/>
            <person name="Kojima H."/>
        </authorList>
    </citation>
    <scope>NUCLEOTIDE SEQUENCE [LARGE SCALE GENOMIC DNA]</scope>
    <source>
        <strain evidence="2">Dysh456</strain>
    </source>
</reference>
<accession>A0A2Z6E157</accession>
<name>A0A2Z6E157_9GAMM</name>
<reference evidence="2" key="2">
    <citation type="submission" date="2018-06" db="EMBL/GenBank/DDBJ databases">
        <title>Genome sequence of Rhodanobacteraceae bacterium strain Dysh456.</title>
        <authorList>
            <person name="Fukui M."/>
        </authorList>
    </citation>
    <scope>NUCLEOTIDE SEQUENCE [LARGE SCALE GENOMIC DNA]</scope>
    <source>
        <strain evidence="2">Dysh456</strain>
    </source>
</reference>
<proteinExistence type="predicted"/>
<evidence type="ECO:0000313" key="2">
    <source>
        <dbReference type="Proteomes" id="UP000270530"/>
    </source>
</evidence>
<evidence type="ECO:0000313" key="1">
    <source>
        <dbReference type="EMBL" id="BBD78715.1"/>
    </source>
</evidence>
<dbReference type="KEGG" id="rbd:ALSL_0036"/>
<keyword evidence="2" id="KW-1185">Reference proteome</keyword>